<organism evidence="1 2">
    <name type="scientific">Hominilimicola fabiformis</name>
    <dbReference type="NCBI Taxonomy" id="2885356"/>
    <lineage>
        <taxon>Bacteria</taxon>
        <taxon>Bacillati</taxon>
        <taxon>Bacillota</taxon>
        <taxon>Clostridia</taxon>
        <taxon>Eubacteriales</taxon>
        <taxon>Oscillospiraceae</taxon>
        <taxon>Hominilimicola</taxon>
    </lineage>
</organism>
<evidence type="ECO:0000313" key="2">
    <source>
        <dbReference type="Proteomes" id="UP001198242"/>
    </source>
</evidence>
<dbReference type="AlphaFoldDB" id="A0AAE3DXU6"/>
<protein>
    <submittedName>
        <fullName evidence="1">Uncharacterized protein</fullName>
    </submittedName>
</protein>
<keyword evidence="2" id="KW-1185">Reference proteome</keyword>
<name>A0AAE3DXU6_9FIRM</name>
<evidence type="ECO:0000313" key="1">
    <source>
        <dbReference type="EMBL" id="MCC2210074.1"/>
    </source>
</evidence>
<dbReference type="EMBL" id="JAJEQM010000005">
    <property type="protein sequence ID" value="MCC2210074.1"/>
    <property type="molecule type" value="Genomic_DNA"/>
</dbReference>
<gene>
    <name evidence="1" type="ORF">LKE05_04625</name>
</gene>
<comment type="caution">
    <text evidence="1">The sequence shown here is derived from an EMBL/GenBank/DDBJ whole genome shotgun (WGS) entry which is preliminary data.</text>
</comment>
<dbReference type="RefSeq" id="WP_308456100.1">
    <property type="nucleotide sequence ID" value="NZ_JAJEQM010000005.1"/>
</dbReference>
<accession>A0AAE3DXU6</accession>
<dbReference type="Proteomes" id="UP001198242">
    <property type="component" value="Unassembled WGS sequence"/>
</dbReference>
<proteinExistence type="predicted"/>
<sequence length="50" mass="6214">MTDIKTYNRIKDFIESQFKVYLTPYQEMLLHYYLDTEVQDKLSSLYEDRK</sequence>
<reference evidence="1 2" key="1">
    <citation type="submission" date="2021-10" db="EMBL/GenBank/DDBJ databases">
        <title>Anaerobic single-cell dispensing facilitates the cultivation of human gut bacteria.</title>
        <authorList>
            <person name="Afrizal A."/>
        </authorList>
    </citation>
    <scope>NUCLEOTIDE SEQUENCE [LARGE SCALE GENOMIC DNA]</scope>
    <source>
        <strain evidence="1 2">CLA-AA-H232</strain>
    </source>
</reference>